<accession>A0A2S1SJI0</accession>
<evidence type="ECO:0000313" key="3">
    <source>
        <dbReference type="Proteomes" id="UP000244937"/>
    </source>
</evidence>
<proteinExistence type="predicted"/>
<dbReference type="KEGG" id="fpal:HYN49_12085"/>
<evidence type="ECO:0008006" key="4">
    <source>
        <dbReference type="Google" id="ProtNLM"/>
    </source>
</evidence>
<dbReference type="OrthoDB" id="1121797at2"/>
<keyword evidence="1" id="KW-0472">Membrane</keyword>
<keyword evidence="1" id="KW-1133">Transmembrane helix</keyword>
<dbReference type="EMBL" id="CP029187">
    <property type="protein sequence ID" value="AWI26574.1"/>
    <property type="molecule type" value="Genomic_DNA"/>
</dbReference>
<sequence>MEGNSSFEKFEMQLTDSGKEFLREVGKWANFLSIIGFVYLGLMVLLTLAIIITGNSSLINPAGANEGVQEISVGILSVIMIIAIAIMFFPIFYLNKFAVNLKKAFRENSSEYLTNSLEYLKSHYKFVGIFTIIFLSIYVLAFLLMIVAFISGAGA</sequence>
<feature type="transmembrane region" description="Helical" evidence="1">
    <location>
        <begin position="126"/>
        <end position="150"/>
    </location>
</feature>
<name>A0A2S1SJI0_9FLAO</name>
<evidence type="ECO:0000256" key="1">
    <source>
        <dbReference type="SAM" id="Phobius"/>
    </source>
</evidence>
<organism evidence="2 3">
    <name type="scientific">Flavobacterium pallidum</name>
    <dbReference type="NCBI Taxonomy" id="2172098"/>
    <lineage>
        <taxon>Bacteria</taxon>
        <taxon>Pseudomonadati</taxon>
        <taxon>Bacteroidota</taxon>
        <taxon>Flavobacteriia</taxon>
        <taxon>Flavobacteriales</taxon>
        <taxon>Flavobacteriaceae</taxon>
        <taxon>Flavobacterium</taxon>
    </lineage>
</organism>
<dbReference type="Proteomes" id="UP000244937">
    <property type="component" value="Chromosome"/>
</dbReference>
<dbReference type="AlphaFoldDB" id="A0A2S1SJI0"/>
<dbReference type="RefSeq" id="WP_108904351.1">
    <property type="nucleotide sequence ID" value="NZ_CP029187.1"/>
</dbReference>
<protein>
    <recommendedName>
        <fullName evidence="4">DUF5362 domain-containing protein</fullName>
    </recommendedName>
</protein>
<keyword evidence="3" id="KW-1185">Reference proteome</keyword>
<feature type="transmembrane region" description="Helical" evidence="1">
    <location>
        <begin position="28"/>
        <end position="51"/>
    </location>
</feature>
<dbReference type="InterPro" id="IPR035287">
    <property type="entry name" value="DUF5362"/>
</dbReference>
<keyword evidence="1" id="KW-0812">Transmembrane</keyword>
<gene>
    <name evidence="2" type="ORF">HYN49_12085</name>
</gene>
<feature type="transmembrane region" description="Helical" evidence="1">
    <location>
        <begin position="71"/>
        <end position="94"/>
    </location>
</feature>
<dbReference type="Pfam" id="PF17319">
    <property type="entry name" value="DUF5362"/>
    <property type="match status" value="1"/>
</dbReference>
<evidence type="ECO:0000313" key="2">
    <source>
        <dbReference type="EMBL" id="AWI26574.1"/>
    </source>
</evidence>
<reference evidence="2 3" key="1">
    <citation type="submission" date="2018-05" db="EMBL/GenBank/DDBJ databases">
        <title>Genome sequencing of Flavobacterium sp. HYN0049.</title>
        <authorList>
            <person name="Yi H."/>
            <person name="Baek C."/>
        </authorList>
    </citation>
    <scope>NUCLEOTIDE SEQUENCE [LARGE SCALE GENOMIC DNA]</scope>
    <source>
        <strain evidence="2 3">HYN0049</strain>
    </source>
</reference>